<feature type="transmembrane region" description="Helical" evidence="1">
    <location>
        <begin position="39"/>
        <end position="57"/>
    </location>
</feature>
<evidence type="ECO:0000313" key="4">
    <source>
        <dbReference type="Proteomes" id="UP000727993"/>
    </source>
</evidence>
<evidence type="ECO:0000259" key="2">
    <source>
        <dbReference type="Pfam" id="PF01882"/>
    </source>
</evidence>
<feature type="transmembrane region" description="Helical" evidence="1">
    <location>
        <begin position="16"/>
        <end position="33"/>
    </location>
</feature>
<feature type="domain" description="DUF58" evidence="2">
    <location>
        <begin position="206"/>
        <end position="273"/>
    </location>
</feature>
<organism evidence="3 4">
    <name type="scientific">Candidatus Neomicrothrix subdominans</name>
    <dbReference type="NCBI Taxonomy" id="2954438"/>
    <lineage>
        <taxon>Bacteria</taxon>
        <taxon>Bacillati</taxon>
        <taxon>Actinomycetota</taxon>
        <taxon>Acidimicrobiia</taxon>
        <taxon>Acidimicrobiales</taxon>
        <taxon>Microthrixaceae</taxon>
        <taxon>Candidatus Neomicrothrix</taxon>
    </lineage>
</organism>
<dbReference type="InterPro" id="IPR002881">
    <property type="entry name" value="DUF58"/>
</dbReference>
<dbReference type="EMBL" id="JADJZA010000008">
    <property type="protein sequence ID" value="MBK9298134.1"/>
    <property type="molecule type" value="Genomic_DNA"/>
</dbReference>
<reference evidence="3 4" key="1">
    <citation type="submission" date="2020-10" db="EMBL/GenBank/DDBJ databases">
        <title>Connecting structure to function with the recovery of over 1000 high-quality activated sludge metagenome-assembled genomes encoding full-length rRNA genes using long-read sequencing.</title>
        <authorList>
            <person name="Singleton C.M."/>
            <person name="Petriglieri F."/>
            <person name="Kristensen J.M."/>
            <person name="Kirkegaard R.H."/>
            <person name="Michaelsen T.Y."/>
            <person name="Andersen M.H."/>
            <person name="Karst S.M."/>
            <person name="Dueholm M.S."/>
            <person name="Nielsen P.H."/>
            <person name="Albertsen M."/>
        </authorList>
    </citation>
    <scope>NUCLEOTIDE SEQUENCE [LARGE SCALE GENOMIC DNA]</scope>
    <source>
        <strain evidence="3">Lyne_18-Q3-R50-59_MAXAC.006</strain>
    </source>
</reference>
<gene>
    <name evidence="3" type="ORF">IPN02_15125</name>
</gene>
<dbReference type="PANTHER" id="PTHR34351">
    <property type="entry name" value="SLR1927 PROTEIN-RELATED"/>
    <property type="match status" value="1"/>
</dbReference>
<sequence>MATYSRSGVLTPTRSGWALIALVAVLVPASIVFSYPELWVATFTLVVALAVSVLVVMRSGSLTLQRVAPTAVTNGDAVEQMVLVVNGGRFSGLVSLRDRIAEPMHPAGERTDPVRLSPLGAGERRRLRTVVPTTGRGVLRLGPAQLAKQDPFGLFERALAPQAEASVLVRPRIHRLTGLPGGGRQHDRHHALLMTPTQAPEDFVGLRPYQAGDDIRHIHWPAVARSGNLMVRQFERPDESHVAVVLDGRASRQSVSSFERAVEAAASVLTAVVADRPVRLLSTAGLDTRTLSDASSLGPVMDRLATVAIGPEANLSSVARTLADDATGLIVVCGTTLSADDRRLLTNGDSSRMLVSIDCSATEAQPGVVPFGSGIELATTWSEAWAEELAQRLRFGGAPLRSSGSVQPGGPQR</sequence>
<evidence type="ECO:0000256" key="1">
    <source>
        <dbReference type="SAM" id="Phobius"/>
    </source>
</evidence>
<comment type="caution">
    <text evidence="3">The sequence shown here is derived from an EMBL/GenBank/DDBJ whole genome shotgun (WGS) entry which is preliminary data.</text>
</comment>
<proteinExistence type="predicted"/>
<dbReference type="AlphaFoldDB" id="A0A936NEH1"/>
<keyword evidence="1" id="KW-0812">Transmembrane</keyword>
<keyword evidence="1" id="KW-0472">Membrane</keyword>
<protein>
    <submittedName>
        <fullName evidence="3">DUF58 domain-containing protein</fullName>
    </submittedName>
</protein>
<name>A0A936NEH1_9ACTN</name>
<keyword evidence="1" id="KW-1133">Transmembrane helix</keyword>
<evidence type="ECO:0000313" key="3">
    <source>
        <dbReference type="EMBL" id="MBK9298134.1"/>
    </source>
</evidence>
<dbReference type="Pfam" id="PF01882">
    <property type="entry name" value="DUF58"/>
    <property type="match status" value="1"/>
</dbReference>
<dbReference type="PANTHER" id="PTHR34351:SF1">
    <property type="entry name" value="SLR1927 PROTEIN"/>
    <property type="match status" value="1"/>
</dbReference>
<dbReference type="Proteomes" id="UP000727993">
    <property type="component" value="Unassembled WGS sequence"/>
</dbReference>
<accession>A0A936NEH1</accession>